<feature type="transmembrane region" description="Helical" evidence="13">
    <location>
        <begin position="308"/>
        <end position="328"/>
    </location>
</feature>
<sequence length="358" mass="40303">MKKFDESILTTTVASTAHPAWSIEFPAVTVCNNIVVTRSGASRIVAMLKYQGNTSQEVHFTGAAGENSGLVVKMDVLIAENFSSMSPEYGFAVYVHDGKDYPDFSLFAKTVPPASSQTISLTPSLIDSKSTVRQILPYNRGCRFEDEYKLSWSSTYNFQTCLHECKAKIIYSICQCVPFYYPNSGNIKSCDLEDIHCLQMNKKAFINLVMSTETDYESEVLIHKHLGEVRRCDCLPDCNDVLYAMSLNTVTSPKLFGENISKLKVHYSTISCIRYLKDVYFTWDMFLAAIGGIFGLCLGGSIISAIELVYYILTYCLLYLNVCTTHRIQPRNTDKKKKKIRANNAGIKIIYPVFEYTP</sequence>
<evidence type="ECO:0000256" key="3">
    <source>
        <dbReference type="ARBA" id="ARBA00022448"/>
    </source>
</evidence>
<keyword evidence="15" id="KW-1185">Reference proteome</keyword>
<comment type="similarity">
    <text evidence="2 12">Belongs to the amiloride-sensitive sodium channel (TC 1.A.6) family.</text>
</comment>
<keyword evidence="9 13" id="KW-0472">Membrane</keyword>
<dbReference type="GO" id="GO:0015280">
    <property type="term" value="F:ligand-gated sodium channel activity"/>
    <property type="evidence" value="ECO:0007669"/>
    <property type="project" value="TreeGrafter"/>
</dbReference>
<proteinExistence type="inferred from homology"/>
<evidence type="ECO:0000256" key="10">
    <source>
        <dbReference type="ARBA" id="ARBA00023201"/>
    </source>
</evidence>
<evidence type="ECO:0000256" key="8">
    <source>
        <dbReference type="ARBA" id="ARBA00023065"/>
    </source>
</evidence>
<dbReference type="PANTHER" id="PTHR11690:SF237">
    <property type="entry name" value="PICKPOCKET 16-RELATED"/>
    <property type="match status" value="1"/>
</dbReference>
<dbReference type="Gene3D" id="1.10.287.820">
    <property type="entry name" value="Acid-sensing ion channel domain"/>
    <property type="match status" value="1"/>
</dbReference>
<evidence type="ECO:0000256" key="6">
    <source>
        <dbReference type="ARBA" id="ARBA00022989"/>
    </source>
</evidence>
<accession>A0AAW1KKD4</accession>
<evidence type="ECO:0000313" key="15">
    <source>
        <dbReference type="Proteomes" id="UP001458880"/>
    </source>
</evidence>
<evidence type="ECO:0000256" key="11">
    <source>
        <dbReference type="ARBA" id="ARBA00023303"/>
    </source>
</evidence>
<name>A0AAW1KKD4_POPJA</name>
<evidence type="ECO:0000256" key="1">
    <source>
        <dbReference type="ARBA" id="ARBA00004141"/>
    </source>
</evidence>
<comment type="caution">
    <text evidence="14">The sequence shown here is derived from an EMBL/GenBank/DDBJ whole genome shotgun (WGS) entry which is preliminary data.</text>
</comment>
<evidence type="ECO:0000256" key="7">
    <source>
        <dbReference type="ARBA" id="ARBA00023053"/>
    </source>
</evidence>
<comment type="subcellular location">
    <subcellularLocation>
        <location evidence="1">Membrane</location>
        <topology evidence="1">Multi-pass membrane protein</topology>
    </subcellularLocation>
</comment>
<evidence type="ECO:0000313" key="14">
    <source>
        <dbReference type="EMBL" id="KAK9719811.1"/>
    </source>
</evidence>
<organism evidence="14 15">
    <name type="scientific">Popillia japonica</name>
    <name type="common">Japanese beetle</name>
    <dbReference type="NCBI Taxonomy" id="7064"/>
    <lineage>
        <taxon>Eukaryota</taxon>
        <taxon>Metazoa</taxon>
        <taxon>Ecdysozoa</taxon>
        <taxon>Arthropoda</taxon>
        <taxon>Hexapoda</taxon>
        <taxon>Insecta</taxon>
        <taxon>Pterygota</taxon>
        <taxon>Neoptera</taxon>
        <taxon>Endopterygota</taxon>
        <taxon>Coleoptera</taxon>
        <taxon>Polyphaga</taxon>
        <taxon>Scarabaeiformia</taxon>
        <taxon>Scarabaeidae</taxon>
        <taxon>Rutelinae</taxon>
        <taxon>Popillia</taxon>
    </lineage>
</organism>
<evidence type="ECO:0000256" key="4">
    <source>
        <dbReference type="ARBA" id="ARBA00022461"/>
    </source>
</evidence>
<keyword evidence="5 12" id="KW-0812">Transmembrane</keyword>
<keyword evidence="7" id="KW-0915">Sodium</keyword>
<feature type="transmembrane region" description="Helical" evidence="13">
    <location>
        <begin position="280"/>
        <end position="302"/>
    </location>
</feature>
<protein>
    <submittedName>
        <fullName evidence="14">Amiloride-sensitive sodium channel</fullName>
    </submittedName>
</protein>
<keyword evidence="8 12" id="KW-0406">Ion transport</keyword>
<evidence type="ECO:0000256" key="5">
    <source>
        <dbReference type="ARBA" id="ARBA00022692"/>
    </source>
</evidence>
<dbReference type="AlphaFoldDB" id="A0AAW1KKD4"/>
<dbReference type="Proteomes" id="UP001458880">
    <property type="component" value="Unassembled WGS sequence"/>
</dbReference>
<keyword evidence="11 12" id="KW-0407">Ion channel</keyword>
<dbReference type="InterPro" id="IPR001873">
    <property type="entry name" value="ENaC"/>
</dbReference>
<keyword evidence="6 13" id="KW-1133">Transmembrane helix</keyword>
<keyword evidence="3 12" id="KW-0813">Transport</keyword>
<evidence type="ECO:0000256" key="2">
    <source>
        <dbReference type="ARBA" id="ARBA00007193"/>
    </source>
</evidence>
<evidence type="ECO:0000256" key="12">
    <source>
        <dbReference type="RuleBase" id="RU000679"/>
    </source>
</evidence>
<reference evidence="14 15" key="1">
    <citation type="journal article" date="2024" name="BMC Genomics">
        <title>De novo assembly and annotation of Popillia japonica's genome with initial clues to its potential as an invasive pest.</title>
        <authorList>
            <person name="Cucini C."/>
            <person name="Boschi S."/>
            <person name="Funari R."/>
            <person name="Cardaioli E."/>
            <person name="Iannotti N."/>
            <person name="Marturano G."/>
            <person name="Paoli F."/>
            <person name="Bruttini M."/>
            <person name="Carapelli A."/>
            <person name="Frati F."/>
            <person name="Nardi F."/>
        </authorList>
    </citation>
    <scope>NUCLEOTIDE SEQUENCE [LARGE SCALE GENOMIC DNA]</scope>
    <source>
        <strain evidence="14">DMR45628</strain>
    </source>
</reference>
<evidence type="ECO:0000256" key="13">
    <source>
        <dbReference type="SAM" id="Phobius"/>
    </source>
</evidence>
<dbReference type="EMBL" id="JASPKY010000216">
    <property type="protein sequence ID" value="KAK9719811.1"/>
    <property type="molecule type" value="Genomic_DNA"/>
</dbReference>
<dbReference type="GO" id="GO:0005886">
    <property type="term" value="C:plasma membrane"/>
    <property type="evidence" value="ECO:0007669"/>
    <property type="project" value="TreeGrafter"/>
</dbReference>
<dbReference type="PANTHER" id="PTHR11690">
    <property type="entry name" value="AMILORIDE-SENSITIVE SODIUM CHANNEL-RELATED"/>
    <property type="match status" value="1"/>
</dbReference>
<evidence type="ECO:0000256" key="9">
    <source>
        <dbReference type="ARBA" id="ARBA00023136"/>
    </source>
</evidence>
<keyword evidence="10 12" id="KW-0739">Sodium transport</keyword>
<keyword evidence="4 12" id="KW-0894">Sodium channel</keyword>
<gene>
    <name evidence="14" type="ORF">QE152_g22463</name>
</gene>
<dbReference type="Pfam" id="PF00858">
    <property type="entry name" value="ASC"/>
    <property type="match status" value="2"/>
</dbReference>
<dbReference type="Gene3D" id="1.10.287.770">
    <property type="entry name" value="YojJ-like"/>
    <property type="match status" value="1"/>
</dbReference>